<organism evidence="1 2">
    <name type="scientific">Pseudomonas fluorescens</name>
    <dbReference type="NCBI Taxonomy" id="294"/>
    <lineage>
        <taxon>Bacteria</taxon>
        <taxon>Pseudomonadati</taxon>
        <taxon>Pseudomonadota</taxon>
        <taxon>Gammaproteobacteria</taxon>
        <taxon>Pseudomonadales</taxon>
        <taxon>Pseudomonadaceae</taxon>
        <taxon>Pseudomonas</taxon>
    </lineage>
</organism>
<dbReference type="Proteomes" id="UP000325779">
    <property type="component" value="Unassembled WGS sequence"/>
</dbReference>
<reference evidence="1 2" key="1">
    <citation type="submission" date="2019-09" db="EMBL/GenBank/DDBJ databases">
        <authorList>
            <person name="Chandra G."/>
            <person name="Truman W A."/>
        </authorList>
    </citation>
    <scope>NUCLEOTIDE SEQUENCE [LARGE SCALE GENOMIC DNA]</scope>
    <source>
        <strain evidence="1">PS732</strain>
    </source>
</reference>
<protein>
    <submittedName>
        <fullName evidence="1">Uncharacterized protein</fullName>
    </submittedName>
</protein>
<gene>
    <name evidence="1" type="ORF">PS732_02470</name>
</gene>
<proteinExistence type="predicted"/>
<accession>A0ABD7VFK3</accession>
<dbReference type="EMBL" id="CABVIJ010000009">
    <property type="protein sequence ID" value="VVO93262.1"/>
    <property type="molecule type" value="Genomic_DNA"/>
</dbReference>
<evidence type="ECO:0000313" key="1">
    <source>
        <dbReference type="EMBL" id="VVO93262.1"/>
    </source>
</evidence>
<comment type="caution">
    <text evidence="1">The sequence shown here is derived from an EMBL/GenBank/DDBJ whole genome shotgun (WGS) entry which is preliminary data.</text>
</comment>
<dbReference type="AlphaFoldDB" id="A0ABD7VFK3"/>
<sequence>MADIENRLTSLESSLNDILVEIRGIKLEILAAKGESDAAAPLLEQRLQKVESAVGLFELGKGVGL</sequence>
<evidence type="ECO:0000313" key="2">
    <source>
        <dbReference type="Proteomes" id="UP000325779"/>
    </source>
</evidence>
<name>A0ABD7VFK3_PSEFL</name>